<keyword evidence="3" id="KW-1185">Reference proteome</keyword>
<dbReference type="GO" id="GO:0008237">
    <property type="term" value="F:metallopeptidase activity"/>
    <property type="evidence" value="ECO:0007669"/>
    <property type="project" value="UniProtKB-KW"/>
</dbReference>
<dbReference type="SUPFAM" id="SSF63411">
    <property type="entry name" value="LuxS/MPP-like metallohydrolase"/>
    <property type="match status" value="2"/>
</dbReference>
<organism evidence="2 3">
    <name type="scientific">Halobacillus andaensis</name>
    <dbReference type="NCBI Taxonomy" id="1176239"/>
    <lineage>
        <taxon>Bacteria</taxon>
        <taxon>Bacillati</taxon>
        <taxon>Bacillota</taxon>
        <taxon>Bacilli</taxon>
        <taxon>Bacillales</taxon>
        <taxon>Bacillaceae</taxon>
        <taxon>Halobacillus</taxon>
    </lineage>
</organism>
<evidence type="ECO:0000259" key="1">
    <source>
        <dbReference type="Pfam" id="PF05193"/>
    </source>
</evidence>
<proteinExistence type="predicted"/>
<dbReference type="AlphaFoldDB" id="A0A917AZE4"/>
<keyword evidence="2" id="KW-0378">Hydrolase</keyword>
<dbReference type="InterPro" id="IPR007863">
    <property type="entry name" value="Peptidase_M16_C"/>
</dbReference>
<feature type="domain" description="Peptidase M16 C-terminal" evidence="1">
    <location>
        <begin position="184"/>
        <end position="357"/>
    </location>
</feature>
<keyword evidence="2" id="KW-0645">Protease</keyword>
<name>A0A917AZE4_HALAA</name>
<dbReference type="PANTHER" id="PTHR11851:SF186">
    <property type="entry name" value="INACTIVE METALLOPROTEASE YMFF-RELATED"/>
    <property type="match status" value="1"/>
</dbReference>
<reference evidence="2" key="2">
    <citation type="submission" date="2020-09" db="EMBL/GenBank/DDBJ databases">
        <authorList>
            <person name="Sun Q."/>
            <person name="Zhou Y."/>
        </authorList>
    </citation>
    <scope>NUCLEOTIDE SEQUENCE</scope>
    <source>
        <strain evidence="2">CGMCC 1.12153</strain>
    </source>
</reference>
<dbReference type="Pfam" id="PF05193">
    <property type="entry name" value="Peptidase_M16_C"/>
    <property type="match status" value="1"/>
</dbReference>
<dbReference type="Proteomes" id="UP000660110">
    <property type="component" value="Unassembled WGS sequence"/>
</dbReference>
<reference evidence="2" key="1">
    <citation type="journal article" date="2014" name="Int. J. Syst. Evol. Microbiol.">
        <title>Complete genome sequence of Corynebacterium casei LMG S-19264T (=DSM 44701T), isolated from a smear-ripened cheese.</title>
        <authorList>
            <consortium name="US DOE Joint Genome Institute (JGI-PGF)"/>
            <person name="Walter F."/>
            <person name="Albersmeier A."/>
            <person name="Kalinowski J."/>
            <person name="Ruckert C."/>
        </authorList>
    </citation>
    <scope>NUCLEOTIDE SEQUENCE</scope>
    <source>
        <strain evidence="2">CGMCC 1.12153</strain>
    </source>
</reference>
<evidence type="ECO:0000313" key="2">
    <source>
        <dbReference type="EMBL" id="GGF10551.1"/>
    </source>
</evidence>
<accession>A0A917AZE4</accession>
<dbReference type="PANTHER" id="PTHR11851">
    <property type="entry name" value="METALLOPROTEASE"/>
    <property type="match status" value="1"/>
</dbReference>
<dbReference type="InterPro" id="IPR011249">
    <property type="entry name" value="Metalloenz_LuxS/M16"/>
</dbReference>
<evidence type="ECO:0000313" key="3">
    <source>
        <dbReference type="Proteomes" id="UP000660110"/>
    </source>
</evidence>
<protein>
    <submittedName>
        <fullName evidence="2">Inactive metalloprotease YmfF</fullName>
    </submittedName>
</protein>
<dbReference type="InterPro" id="IPR050361">
    <property type="entry name" value="MPP/UQCRC_Complex"/>
</dbReference>
<keyword evidence="2" id="KW-0482">Metalloprotease</keyword>
<dbReference type="GO" id="GO:0046872">
    <property type="term" value="F:metal ion binding"/>
    <property type="evidence" value="ECO:0007669"/>
    <property type="project" value="InterPro"/>
</dbReference>
<dbReference type="NCBIfam" id="NF047422">
    <property type="entry name" value="YfmF_fam"/>
    <property type="match status" value="1"/>
</dbReference>
<dbReference type="RefSeq" id="WP_188376013.1">
    <property type="nucleotide sequence ID" value="NZ_BMEL01000001.1"/>
</dbReference>
<gene>
    <name evidence="2" type="primary">ymfF</name>
    <name evidence="2" type="ORF">GCM10010954_06430</name>
</gene>
<dbReference type="EMBL" id="BMEL01000001">
    <property type="protein sequence ID" value="GGF10551.1"/>
    <property type="molecule type" value="Genomic_DNA"/>
</dbReference>
<comment type="caution">
    <text evidence="2">The sequence shown here is derived from an EMBL/GenBank/DDBJ whole genome shotgun (WGS) entry which is preliminary data.</text>
</comment>
<sequence length="428" mass="48761">MKISKESVHDKQGYRLHILPSKKYKTVSIVAKLKAPLQREGITERALLPHVLQKATSSHPNVRALQSALENLYGTGFSSDGTKKGENHVLSFRMEVVNEAYLNDHEPILEKAMQIFSDVLFDPKVEQGGFDETIVNREKQTLEQKIKSIKDDRMSYANMRLIDHMCDNEPYALHVHGYLEDFEKINAKSLYEYYKAMINRDLLDLYIIGDVDEAEIEKLADKYFSRSASANNDAHQESLASEKREINEVIEREDVNQGKLHIGYRTNIKFGDDDYFALQVFNGIFGGFPSSKLFMNVREKHSLAYYAASRFESHKGLLLVFSGVDPKDYEQAKSIIIEQMEAMKSGDFTSDQVSESSEQVVNQLQETMDHANGLIEVLYHQTLSGVSIPAKEIIENVRKVKKEDVVKVANKIELDTIYFLTSQKGGEE</sequence>
<dbReference type="Gene3D" id="3.30.830.10">
    <property type="entry name" value="Metalloenzyme, LuxS/M16 peptidase-like"/>
    <property type="match status" value="2"/>
</dbReference>